<dbReference type="InterPro" id="IPR035985">
    <property type="entry name" value="Ubiquitin-activating_enz"/>
</dbReference>
<accession>A0A5M8QRZ0</accession>
<dbReference type="NCBIfam" id="NF005901">
    <property type="entry name" value="PRK07877.1"/>
    <property type="match status" value="1"/>
</dbReference>
<dbReference type="GO" id="GO:0061503">
    <property type="term" value="F:tRNA threonylcarbamoyladenosine dehydratase"/>
    <property type="evidence" value="ECO:0007669"/>
    <property type="project" value="TreeGrafter"/>
</dbReference>
<evidence type="ECO:0000313" key="3">
    <source>
        <dbReference type="Proteomes" id="UP000323994"/>
    </source>
</evidence>
<dbReference type="InterPro" id="IPR000594">
    <property type="entry name" value="ThiF_NAD_FAD-bd"/>
</dbReference>
<dbReference type="PANTHER" id="PTHR43267:SF3">
    <property type="entry name" value="THIF PROTEIN"/>
    <property type="match status" value="1"/>
</dbReference>
<dbReference type="InterPro" id="IPR045886">
    <property type="entry name" value="ThiF/MoeB/HesA"/>
</dbReference>
<gene>
    <name evidence="2" type="ORF">FEM33_14830</name>
</gene>
<organism evidence="2 3">
    <name type="scientific">Dyadobacter flavalbus</name>
    <dbReference type="NCBI Taxonomy" id="2579942"/>
    <lineage>
        <taxon>Bacteria</taxon>
        <taxon>Pseudomonadati</taxon>
        <taxon>Bacteroidota</taxon>
        <taxon>Cytophagia</taxon>
        <taxon>Cytophagales</taxon>
        <taxon>Spirosomataceae</taxon>
        <taxon>Dyadobacter</taxon>
    </lineage>
</organism>
<reference evidence="2 3" key="1">
    <citation type="submission" date="2019-05" db="EMBL/GenBank/DDBJ databases">
        <authorList>
            <person name="Qu J.-H."/>
        </authorList>
    </citation>
    <scope>NUCLEOTIDE SEQUENCE [LARGE SCALE GENOMIC DNA]</scope>
    <source>
        <strain evidence="2 3">NS28</strain>
    </source>
</reference>
<dbReference type="Proteomes" id="UP000323994">
    <property type="component" value="Unassembled WGS sequence"/>
</dbReference>
<dbReference type="Gene3D" id="3.40.50.720">
    <property type="entry name" value="NAD(P)-binding Rossmann-like Domain"/>
    <property type="match status" value="1"/>
</dbReference>
<dbReference type="CDD" id="cd01483">
    <property type="entry name" value="E1_enzyme_family"/>
    <property type="match status" value="1"/>
</dbReference>
<dbReference type="Pfam" id="PF00899">
    <property type="entry name" value="ThiF"/>
    <property type="match status" value="1"/>
</dbReference>
<dbReference type="AlphaFoldDB" id="A0A5M8QRZ0"/>
<proteinExistence type="predicted"/>
<dbReference type="SUPFAM" id="SSF69572">
    <property type="entry name" value="Activating enzymes of the ubiquitin-like proteins"/>
    <property type="match status" value="1"/>
</dbReference>
<dbReference type="OrthoDB" id="5149792at2"/>
<feature type="domain" description="THIF-type NAD/FAD binding fold" evidence="1">
    <location>
        <begin position="114"/>
        <end position="251"/>
    </location>
</feature>
<dbReference type="EMBL" id="VBSN01000039">
    <property type="protein sequence ID" value="KAA6438975.1"/>
    <property type="molecule type" value="Genomic_DNA"/>
</dbReference>
<comment type="caution">
    <text evidence="2">The sequence shown here is derived from an EMBL/GenBank/DDBJ whole genome shotgun (WGS) entry which is preliminary data.</text>
</comment>
<sequence length="368" mass="41910">MASSLCKQDSAPVSHSYQPMFFRLTKVEDQERLNSLLAATEGIFYHDSVYEQLKELIKIRNPQSRLAENDYKEIIDFHLNNCSMEQYGTWVFYPWSKRLVHMLDYEEFLEVRTSRNIYKITPEEQQILIQKRIGIVGLSVGHAIALTLTTERCCGELRLADFDSLELSNLNRVRTGVHNLGLPKVVIAAREIMEIDPYLSVTCFTEGLTEDNLDSFFLHNGKIDLLVEECDGLDCKIFSRQKARQLGIPVLMDTNDRGMLDIERFDLEPGRALLHGLIEHLEPENLKTLTSAEKVALVVKILGDEQISERCRISMSEIGKSITAWPQLASSVMLGGAMVTDVSRRILLGQLHTSGRFYVDLDEIVKNQ</sequence>
<dbReference type="PANTHER" id="PTHR43267">
    <property type="entry name" value="TRNA THREONYLCARBAMOYLADENOSINE DEHYDRATASE"/>
    <property type="match status" value="1"/>
</dbReference>
<protein>
    <submittedName>
        <fullName evidence="2">Rv1355c family protein</fullName>
    </submittedName>
</protein>
<name>A0A5M8QRZ0_9BACT</name>
<dbReference type="GO" id="GO:0061504">
    <property type="term" value="P:cyclic threonylcarbamoyladenosine biosynthetic process"/>
    <property type="evidence" value="ECO:0007669"/>
    <property type="project" value="TreeGrafter"/>
</dbReference>
<dbReference type="RefSeq" id="WP_139012807.1">
    <property type="nucleotide sequence ID" value="NZ_VBSN01000039.1"/>
</dbReference>
<dbReference type="GO" id="GO:0008641">
    <property type="term" value="F:ubiquitin-like modifier activating enzyme activity"/>
    <property type="evidence" value="ECO:0007669"/>
    <property type="project" value="InterPro"/>
</dbReference>
<evidence type="ECO:0000259" key="1">
    <source>
        <dbReference type="Pfam" id="PF00899"/>
    </source>
</evidence>
<evidence type="ECO:0000313" key="2">
    <source>
        <dbReference type="EMBL" id="KAA6438975.1"/>
    </source>
</evidence>
<keyword evidence="3" id="KW-1185">Reference proteome</keyword>